<evidence type="ECO:0000313" key="4">
    <source>
        <dbReference type="Proteomes" id="UP000078437"/>
    </source>
</evidence>
<feature type="region of interest" description="Disordered" evidence="1">
    <location>
        <begin position="339"/>
        <end position="358"/>
    </location>
</feature>
<feature type="compositionally biased region" description="Low complexity" evidence="1">
    <location>
        <begin position="300"/>
        <end position="319"/>
    </location>
</feature>
<dbReference type="AlphaFoldDB" id="A0A191WIV0"/>
<gene>
    <name evidence="3" type="ORF">ATC03_17595</name>
</gene>
<proteinExistence type="predicted"/>
<evidence type="ECO:0000256" key="1">
    <source>
        <dbReference type="SAM" id="MobiDB-lite"/>
    </source>
</evidence>
<reference evidence="4" key="2">
    <citation type="submission" date="2016-01" db="EMBL/GenBank/DDBJ databases">
        <title>Complete genome sequence of Agromyces aureus AR33T and comparison with related organisms.</title>
        <authorList>
            <person name="Corretto E."/>
            <person name="Antonielli L."/>
            <person name="Sessitsch A."/>
            <person name="Brader G."/>
        </authorList>
    </citation>
    <scope>NUCLEOTIDE SEQUENCE [LARGE SCALE GENOMIC DNA]</scope>
    <source>
        <strain evidence="4">AR33</strain>
    </source>
</reference>
<sequence length="358" mass="33624">MASLTSSRRRTGIRYAILGAGISAAWLTISLFSGAQSASADERDGGGLLGAVGSLLGGVSATTGAVGDTLGAVVGTAVEPVNSVLEPVVAAVPAPVAPVVELVPPVVDGTTDTVDTVVETVDTAVVGTVGEATQALTEVASGGTVGRILDPVVGTVDRVVGGVPVLGPVVGGLLGDSGVSGVVTPVTGAVDGLLGGLIGSTGELPGGVLPEIPGIPLLPGDGSAGGSEGQEPSLPVSPPAIGESRGPEPPGTGATGLTFAATSGAHHGLDSPPPGVGDAAAQAGLVRTVAPQGGTGGPAGAPLPSGGPTAGAGSSAGVLGSDLVGASQLLDAMVTQALTSVDDALPSSPVFGTDTTPD</sequence>
<evidence type="ECO:0000256" key="2">
    <source>
        <dbReference type="SAM" id="Phobius"/>
    </source>
</evidence>
<keyword evidence="2" id="KW-0472">Membrane</keyword>
<accession>A0A191WIV0</accession>
<dbReference type="Proteomes" id="UP000078437">
    <property type="component" value="Chromosome"/>
</dbReference>
<name>A0A191WIV0_9MICO</name>
<feature type="compositionally biased region" description="Low complexity" evidence="1">
    <location>
        <begin position="251"/>
        <end position="265"/>
    </location>
</feature>
<dbReference type="KEGG" id="agy:ATC03_17595"/>
<protein>
    <submittedName>
        <fullName evidence="3">Uncharacterized protein</fullName>
    </submittedName>
</protein>
<evidence type="ECO:0000313" key="3">
    <source>
        <dbReference type="EMBL" id="ANJ28245.1"/>
    </source>
</evidence>
<feature type="region of interest" description="Disordered" evidence="1">
    <location>
        <begin position="212"/>
        <end position="319"/>
    </location>
</feature>
<dbReference type="EMBL" id="CP013979">
    <property type="protein sequence ID" value="ANJ28245.1"/>
    <property type="molecule type" value="Genomic_DNA"/>
</dbReference>
<keyword evidence="4" id="KW-1185">Reference proteome</keyword>
<dbReference type="RefSeq" id="WP_067879974.1">
    <property type="nucleotide sequence ID" value="NZ_CP013979.1"/>
</dbReference>
<keyword evidence="2" id="KW-1133">Transmembrane helix</keyword>
<keyword evidence="2" id="KW-0812">Transmembrane</keyword>
<dbReference type="OrthoDB" id="5008148at2"/>
<feature type="transmembrane region" description="Helical" evidence="2">
    <location>
        <begin position="12"/>
        <end position="32"/>
    </location>
</feature>
<reference evidence="3 4" key="1">
    <citation type="journal article" date="2016" name="Int. J. Syst. Evol. Microbiol.">
        <title>Agromyces aureus sp. nov., isolated from the rhizosphere of Salix caprea L. grown in a heavy-metal-contaminated soil.</title>
        <authorList>
            <person name="Corretto E."/>
            <person name="Antonielli L."/>
            <person name="Sessitsch A."/>
            <person name="Compant S."/>
            <person name="Gorfer M."/>
            <person name="Kuffner M."/>
            <person name="Brader G."/>
        </authorList>
    </citation>
    <scope>NUCLEOTIDE SEQUENCE [LARGE SCALE GENOMIC DNA]</scope>
    <source>
        <strain evidence="3 4">AR33</strain>
    </source>
</reference>
<organism evidence="3 4">
    <name type="scientific">Agromyces aureus</name>
    <dbReference type="NCBI Taxonomy" id="453304"/>
    <lineage>
        <taxon>Bacteria</taxon>
        <taxon>Bacillati</taxon>
        <taxon>Actinomycetota</taxon>
        <taxon>Actinomycetes</taxon>
        <taxon>Micrococcales</taxon>
        <taxon>Microbacteriaceae</taxon>
        <taxon>Agromyces</taxon>
    </lineage>
</organism>